<accession>A0A8J8T8G1</accession>
<keyword evidence="23" id="KW-1185">Reference proteome</keyword>
<keyword evidence="5 18" id="KW-0812">Transmembrane</keyword>
<feature type="binding site" evidence="16">
    <location>
        <position position="349"/>
    </location>
    <ligand>
        <name>ATP</name>
        <dbReference type="ChEBI" id="CHEBI:30616"/>
    </ligand>
</feature>
<feature type="binding site" evidence="17">
    <location>
        <position position="767"/>
    </location>
    <ligand>
        <name>Mg(2+)</name>
        <dbReference type="ChEBI" id="CHEBI:18420"/>
    </ligand>
</feature>
<feature type="binding site" evidence="16">
    <location>
        <position position="540"/>
    </location>
    <ligand>
        <name>ATP</name>
        <dbReference type="ChEBI" id="CHEBI:30616"/>
    </ligand>
</feature>
<dbReference type="GO" id="GO:0000287">
    <property type="term" value="F:magnesium ion binding"/>
    <property type="evidence" value="ECO:0007669"/>
    <property type="project" value="UniProtKB-UniRule"/>
</dbReference>
<feature type="domain" description="P-type ATPase C-terminal" evidence="21">
    <location>
        <begin position="790"/>
        <end position="1007"/>
    </location>
</feature>
<feature type="transmembrane region" description="Helical" evidence="18">
    <location>
        <begin position="12"/>
        <end position="42"/>
    </location>
</feature>
<dbReference type="Pfam" id="PF16212">
    <property type="entry name" value="PhoLip_ATPase_C"/>
    <property type="match status" value="1"/>
</dbReference>
<feature type="binding site" evidence="16">
    <location>
        <position position="766"/>
    </location>
    <ligand>
        <name>ATP</name>
        <dbReference type="ChEBI" id="CHEBI:30616"/>
    </ligand>
</feature>
<dbReference type="PANTHER" id="PTHR24092">
    <property type="entry name" value="PROBABLE PHOSPHOLIPID-TRANSPORTING ATPASE"/>
    <property type="match status" value="1"/>
</dbReference>
<evidence type="ECO:0000256" key="3">
    <source>
        <dbReference type="ARBA" id="ARBA00008109"/>
    </source>
</evidence>
<organism evidence="22 23">
    <name type="scientific">Halteria grandinella</name>
    <dbReference type="NCBI Taxonomy" id="5974"/>
    <lineage>
        <taxon>Eukaryota</taxon>
        <taxon>Sar</taxon>
        <taxon>Alveolata</taxon>
        <taxon>Ciliophora</taxon>
        <taxon>Intramacronucleata</taxon>
        <taxon>Spirotrichea</taxon>
        <taxon>Stichotrichia</taxon>
        <taxon>Sporadotrichida</taxon>
        <taxon>Halteriidae</taxon>
        <taxon>Halteria</taxon>
    </lineage>
</organism>
<dbReference type="NCBIfam" id="TIGR01652">
    <property type="entry name" value="ATPase-Plipid"/>
    <property type="match status" value="1"/>
</dbReference>
<feature type="binding site" evidence="17">
    <location>
        <position position="349"/>
    </location>
    <ligand>
        <name>Mg(2+)</name>
        <dbReference type="ChEBI" id="CHEBI:18420"/>
    </ligand>
</feature>
<evidence type="ECO:0000256" key="12">
    <source>
        <dbReference type="ARBA" id="ARBA00023055"/>
    </source>
</evidence>
<feature type="binding site" evidence="17">
    <location>
        <position position="763"/>
    </location>
    <ligand>
        <name>Mg(2+)</name>
        <dbReference type="ChEBI" id="CHEBI:18420"/>
    </ligand>
</feature>
<keyword evidence="10 18" id="KW-1278">Translocase</keyword>
<keyword evidence="7 16" id="KW-0547">Nucleotide-binding</keyword>
<dbReference type="GO" id="GO:0140326">
    <property type="term" value="F:ATPase-coupled intramembrane lipid transporter activity"/>
    <property type="evidence" value="ECO:0007669"/>
    <property type="project" value="UniProtKB-EC"/>
</dbReference>
<dbReference type="EMBL" id="RRYP01001938">
    <property type="protein sequence ID" value="TNV85311.1"/>
    <property type="molecule type" value="Genomic_DNA"/>
</dbReference>
<dbReference type="GO" id="GO:0005886">
    <property type="term" value="C:plasma membrane"/>
    <property type="evidence" value="ECO:0007669"/>
    <property type="project" value="TreeGrafter"/>
</dbReference>
<reference evidence="22" key="1">
    <citation type="submission" date="2019-06" db="EMBL/GenBank/DDBJ databases">
        <authorList>
            <person name="Zheng W."/>
        </authorList>
    </citation>
    <scope>NUCLEOTIDE SEQUENCE</scope>
    <source>
        <strain evidence="22">QDHG01</strain>
    </source>
</reference>
<feature type="transmembrane region" description="Helical" evidence="18">
    <location>
        <begin position="902"/>
        <end position="924"/>
    </location>
</feature>
<evidence type="ECO:0000256" key="14">
    <source>
        <dbReference type="ARBA" id="ARBA00034036"/>
    </source>
</evidence>
<evidence type="ECO:0000259" key="21">
    <source>
        <dbReference type="Pfam" id="PF16212"/>
    </source>
</evidence>
<evidence type="ECO:0000256" key="18">
    <source>
        <dbReference type="RuleBase" id="RU362033"/>
    </source>
</evidence>
<dbReference type="GO" id="GO:0005768">
    <property type="term" value="C:endosome"/>
    <property type="evidence" value="ECO:0007669"/>
    <property type="project" value="TreeGrafter"/>
</dbReference>
<evidence type="ECO:0000256" key="11">
    <source>
        <dbReference type="ARBA" id="ARBA00022989"/>
    </source>
</evidence>
<dbReference type="SFLD" id="SFLDS00003">
    <property type="entry name" value="Haloacid_Dehalogenase"/>
    <property type="match status" value="1"/>
</dbReference>
<keyword evidence="4" id="KW-0813">Transport</keyword>
<dbReference type="InterPro" id="IPR001757">
    <property type="entry name" value="P_typ_ATPase"/>
</dbReference>
<dbReference type="InterPro" id="IPR023214">
    <property type="entry name" value="HAD_sf"/>
</dbReference>
<comment type="similarity">
    <text evidence="3 18">Belongs to the cation transport ATPase (P-type) (TC 3.A.3) family. Type IV subfamily.</text>
</comment>
<evidence type="ECO:0000256" key="15">
    <source>
        <dbReference type="PIRSR" id="PIRSR606539-1"/>
    </source>
</evidence>
<keyword evidence="9 17" id="KW-0460">Magnesium</keyword>
<dbReference type="InterPro" id="IPR036412">
    <property type="entry name" value="HAD-like_sf"/>
</dbReference>
<dbReference type="InterPro" id="IPR023299">
    <property type="entry name" value="ATPase_P-typ_cyto_dom_N"/>
</dbReference>
<evidence type="ECO:0000256" key="10">
    <source>
        <dbReference type="ARBA" id="ARBA00022967"/>
    </source>
</evidence>
<feature type="binding site" evidence="16">
    <location>
        <position position="652"/>
    </location>
    <ligand>
        <name>ATP</name>
        <dbReference type="ChEBI" id="CHEBI:30616"/>
    </ligand>
</feature>
<evidence type="ECO:0000256" key="6">
    <source>
        <dbReference type="ARBA" id="ARBA00022723"/>
    </source>
</evidence>
<evidence type="ECO:0000256" key="1">
    <source>
        <dbReference type="ARBA" id="ARBA00001946"/>
    </source>
</evidence>
<dbReference type="SFLD" id="SFLDG00002">
    <property type="entry name" value="C1.7:_P-type_atpase_like"/>
    <property type="match status" value="1"/>
</dbReference>
<sequence>MFPSNKLVNTKYNVFTFIPVVLYNQFKFFFNLFFLLICLSQLFPALKVGFLFTYVAPLAFVLVVTLLKEAWDDIQRYQRDKELNNRPLEKLTISGAMTTVTSANLRVGDIIKVSHNERVPADLLLLYTTEKSASVFIRTDQLDGETDWKLRKSVSLTQQQALSPEGLPSLVSMDAHIVANPPTDLIYDFKGYFQAGNEFDVLRSQREGLSLENTLWANTVLASTGYIMGMVLYTGKETRSMMNARDAATKVGKLDLELNRLSKLLFVFMLCVSLAVVAMDEFRGRWIIKFFRFVLLLSYIIPISLRVNLDMAKIYYSYCIYRDDEIEGTIPRNSTIPEELGRIQYLLTDKTGTLTKNDMVFKKLAMEYAQFDLENLPDLKSMLDENCLKHNGPMGDLVAAMQLENQLTYSLNTESNSGGGANNKKGRKNPKRREQHYMVRDLVTCLALCHNVTPTYPDPSDLSIREFQASSPDEVALVKFSDTLGLKLLERDQQKIVIQNTAGVVEEYHVLANFPFSSETKRMGIVLRHVQSQRLIFYLKGAETVMKNKVKPSQRVTIDESCENLANEGLRTLVISQKLIEESYFQDWQRRYAEAKADMGNREASINAVVNELEQEMELLGVTGVEDKLQDEVALTIESLRGAGIQVWMLTGDKVETATCIAMSAGFKSRHQQLFFMRDLTSVKECEQVLKEFQTKDPEKYILMIDGQTIDIFMTNKSLDEQFFGVATLCPSVCVCRCSPTQKALIVKKIGHYTKKRTASVGDGGNDVGMILEANVGIGIVGKEGKQASLASDFSINQFSYLRRLILWHGRLSYKRSAVLSQFVIHRGLIISVMQAIFSIIFYFVAIPVYNGLLMLGYSSIYTNLPVFSLVFDQDVPVHAVMKFPPLYKTLQKGRSLSTKTFLIWLWKSIFQGCVIMLASVMFFNEPFTNIVTITFSALIVIELLNVYSEINKPNWKMIVSSVLTFVIYILSIALLREYFDTSYITWAFVVKVLLITVLSWLPLHLTKWLIYKIDPTEQQKILNQEKLH</sequence>
<dbReference type="SUPFAM" id="SSF81665">
    <property type="entry name" value="Calcium ATPase, transmembrane domain M"/>
    <property type="match status" value="1"/>
</dbReference>
<feature type="transmembrane region" description="Helical" evidence="18">
    <location>
        <begin position="930"/>
        <end position="949"/>
    </location>
</feature>
<dbReference type="SUPFAM" id="SSF81653">
    <property type="entry name" value="Calcium ATPase, transduction domain A"/>
    <property type="match status" value="1"/>
</dbReference>
<dbReference type="NCBIfam" id="TIGR01494">
    <property type="entry name" value="ATPase_P-type"/>
    <property type="match status" value="2"/>
</dbReference>
<feature type="binding site" evidence="16">
    <location>
        <position position="653"/>
    </location>
    <ligand>
        <name>ATP</name>
        <dbReference type="ChEBI" id="CHEBI:30616"/>
    </ligand>
</feature>
<dbReference type="SUPFAM" id="SSF81660">
    <property type="entry name" value="Metal cation-transporting ATPase, ATP-binding domain N"/>
    <property type="match status" value="1"/>
</dbReference>
<dbReference type="Proteomes" id="UP000785679">
    <property type="component" value="Unassembled WGS sequence"/>
</dbReference>
<keyword evidence="12" id="KW-0445">Lipid transport</keyword>
<feature type="binding site" evidence="16">
    <location>
        <position position="350"/>
    </location>
    <ligand>
        <name>ATP</name>
        <dbReference type="ChEBI" id="CHEBI:30616"/>
    </ligand>
</feature>
<feature type="transmembrane region" description="Helical" evidence="18">
    <location>
        <begin position="829"/>
        <end position="850"/>
    </location>
</feature>
<dbReference type="GO" id="GO:0016887">
    <property type="term" value="F:ATP hydrolysis activity"/>
    <property type="evidence" value="ECO:0007669"/>
    <property type="project" value="InterPro"/>
</dbReference>
<evidence type="ECO:0000313" key="23">
    <source>
        <dbReference type="Proteomes" id="UP000785679"/>
    </source>
</evidence>
<dbReference type="InterPro" id="IPR018303">
    <property type="entry name" value="ATPase_P-typ_P_site"/>
</dbReference>
<dbReference type="EC" id="7.6.2.1" evidence="18"/>
<evidence type="ECO:0000256" key="5">
    <source>
        <dbReference type="ARBA" id="ARBA00022692"/>
    </source>
</evidence>
<protein>
    <recommendedName>
        <fullName evidence="18">Phospholipid-transporting ATPase</fullName>
        <ecNumber evidence="18">7.6.2.1</ecNumber>
    </recommendedName>
</protein>
<dbReference type="InterPro" id="IPR032631">
    <property type="entry name" value="P-type_ATPase_N"/>
</dbReference>
<dbReference type="GO" id="GO:0006897">
    <property type="term" value="P:endocytosis"/>
    <property type="evidence" value="ECO:0007669"/>
    <property type="project" value="TreeGrafter"/>
</dbReference>
<evidence type="ECO:0000256" key="4">
    <source>
        <dbReference type="ARBA" id="ARBA00022448"/>
    </source>
</evidence>
<feature type="transmembrane region" description="Helical" evidence="18">
    <location>
        <begin position="956"/>
        <end position="976"/>
    </location>
</feature>
<keyword evidence="8 16" id="KW-0067">ATP-binding</keyword>
<dbReference type="GO" id="GO:0005524">
    <property type="term" value="F:ATP binding"/>
    <property type="evidence" value="ECO:0007669"/>
    <property type="project" value="UniProtKB-UniRule"/>
</dbReference>
<dbReference type="FunFam" id="3.40.50.1000:FF:000009">
    <property type="entry name" value="Phospholipid-transporting ATPase"/>
    <property type="match status" value="1"/>
</dbReference>
<dbReference type="PANTHER" id="PTHR24092:SF5">
    <property type="entry name" value="PHOSPHOLIPID-TRANSPORTING ATPASE"/>
    <property type="match status" value="1"/>
</dbReference>
<feature type="transmembrane region" description="Helical" evidence="18">
    <location>
        <begin position="261"/>
        <end position="278"/>
    </location>
</feature>
<dbReference type="GO" id="GO:0006890">
    <property type="term" value="P:retrograde vesicle-mediated transport, Golgi to endoplasmic reticulum"/>
    <property type="evidence" value="ECO:0007669"/>
    <property type="project" value="TreeGrafter"/>
</dbReference>
<feature type="domain" description="P-type ATPase N-terminal" evidence="20">
    <location>
        <begin position="2"/>
        <end position="53"/>
    </location>
</feature>
<feature type="binding site" evidence="16">
    <location>
        <position position="767"/>
    </location>
    <ligand>
        <name>ATP</name>
        <dbReference type="ChEBI" id="CHEBI:30616"/>
    </ligand>
</feature>
<evidence type="ECO:0000256" key="7">
    <source>
        <dbReference type="ARBA" id="ARBA00022741"/>
    </source>
</evidence>
<dbReference type="InterPro" id="IPR032630">
    <property type="entry name" value="P_typ_ATPase_c"/>
</dbReference>
<feature type="binding site" evidence="16">
    <location>
        <position position="743"/>
    </location>
    <ligand>
        <name>ATP</name>
        <dbReference type="ChEBI" id="CHEBI:30616"/>
    </ligand>
</feature>
<dbReference type="Gene3D" id="2.70.150.10">
    <property type="entry name" value="Calcium-transporting ATPase, cytoplasmic transduction domain A"/>
    <property type="match status" value="1"/>
</dbReference>
<comment type="cofactor">
    <cofactor evidence="1 17">
        <name>Mg(2+)</name>
        <dbReference type="ChEBI" id="CHEBI:18420"/>
    </cofactor>
</comment>
<dbReference type="AlphaFoldDB" id="A0A8J8T8G1"/>
<dbReference type="GO" id="GO:0005802">
    <property type="term" value="C:trans-Golgi network"/>
    <property type="evidence" value="ECO:0007669"/>
    <property type="project" value="TreeGrafter"/>
</dbReference>
<feature type="region of interest" description="Disordered" evidence="19">
    <location>
        <begin position="411"/>
        <end position="433"/>
    </location>
</feature>
<feature type="binding site" evidence="16">
    <location>
        <position position="351"/>
    </location>
    <ligand>
        <name>ATP</name>
        <dbReference type="ChEBI" id="CHEBI:30616"/>
    </ligand>
</feature>
<feature type="transmembrane region" description="Helical" evidence="18">
    <location>
        <begin position="215"/>
        <end position="233"/>
    </location>
</feature>
<feature type="transmembrane region" description="Helical" evidence="18">
    <location>
        <begin position="982"/>
        <end position="1004"/>
    </location>
</feature>
<dbReference type="PROSITE" id="PS00154">
    <property type="entry name" value="ATPASE_E1_E2"/>
    <property type="match status" value="1"/>
</dbReference>
<proteinExistence type="inferred from homology"/>
<feature type="transmembrane region" description="Helical" evidence="18">
    <location>
        <begin position="290"/>
        <end position="309"/>
    </location>
</feature>
<feature type="transmembrane region" description="Helical" evidence="18">
    <location>
        <begin position="48"/>
        <end position="67"/>
    </location>
</feature>
<dbReference type="Gene3D" id="3.40.50.1000">
    <property type="entry name" value="HAD superfamily/HAD-like"/>
    <property type="match status" value="1"/>
</dbReference>
<evidence type="ECO:0000256" key="2">
    <source>
        <dbReference type="ARBA" id="ARBA00004127"/>
    </source>
</evidence>
<evidence type="ECO:0000259" key="20">
    <source>
        <dbReference type="Pfam" id="PF16209"/>
    </source>
</evidence>
<feature type="binding site" evidence="16">
    <location>
        <position position="516"/>
    </location>
    <ligand>
        <name>ATP</name>
        <dbReference type="ChEBI" id="CHEBI:30616"/>
    </ligand>
</feature>
<evidence type="ECO:0000256" key="8">
    <source>
        <dbReference type="ARBA" id="ARBA00022840"/>
    </source>
</evidence>
<feature type="binding site" evidence="16">
    <location>
        <position position="651"/>
    </location>
    <ligand>
        <name>ATP</name>
        <dbReference type="ChEBI" id="CHEBI:30616"/>
    </ligand>
</feature>
<feature type="binding site" evidence="16">
    <location>
        <position position="571"/>
    </location>
    <ligand>
        <name>ATP</name>
        <dbReference type="ChEBI" id="CHEBI:30616"/>
    </ligand>
</feature>
<gene>
    <name evidence="22" type="ORF">FGO68_gene5532</name>
</gene>
<dbReference type="Pfam" id="PF13246">
    <property type="entry name" value="Cation_ATPase"/>
    <property type="match status" value="1"/>
</dbReference>
<evidence type="ECO:0000313" key="22">
    <source>
        <dbReference type="EMBL" id="TNV85311.1"/>
    </source>
</evidence>
<evidence type="ECO:0000256" key="9">
    <source>
        <dbReference type="ARBA" id="ARBA00022842"/>
    </source>
</evidence>
<feature type="active site" description="4-aspartylphosphate intermediate" evidence="15">
    <location>
        <position position="349"/>
    </location>
</feature>
<dbReference type="SFLD" id="SFLDF00027">
    <property type="entry name" value="p-type_atpase"/>
    <property type="match status" value="1"/>
</dbReference>
<keyword evidence="6 17" id="KW-0479">Metal-binding</keyword>
<dbReference type="GO" id="GO:0045332">
    <property type="term" value="P:phospholipid translocation"/>
    <property type="evidence" value="ECO:0007669"/>
    <property type="project" value="TreeGrafter"/>
</dbReference>
<dbReference type="Pfam" id="PF16209">
    <property type="entry name" value="PhoLip_ATPase_N"/>
    <property type="match status" value="1"/>
</dbReference>
<feature type="binding site" evidence="17">
    <location>
        <position position="351"/>
    </location>
    <ligand>
        <name>Mg(2+)</name>
        <dbReference type="ChEBI" id="CHEBI:18420"/>
    </ligand>
</feature>
<comment type="caution">
    <text evidence="22">The sequence shown here is derived from an EMBL/GenBank/DDBJ whole genome shotgun (WGS) entry which is preliminary data.</text>
</comment>
<feature type="binding site" evidence="16">
    <location>
        <position position="737"/>
    </location>
    <ligand>
        <name>ATP</name>
        <dbReference type="ChEBI" id="CHEBI:30616"/>
    </ligand>
</feature>
<dbReference type="PRINTS" id="PR00119">
    <property type="entry name" value="CATATPASE"/>
</dbReference>
<evidence type="ECO:0000256" key="13">
    <source>
        <dbReference type="ARBA" id="ARBA00023136"/>
    </source>
</evidence>
<dbReference type="InterPro" id="IPR044492">
    <property type="entry name" value="P_typ_ATPase_HD_dom"/>
</dbReference>
<evidence type="ECO:0000256" key="16">
    <source>
        <dbReference type="PIRSR" id="PIRSR606539-2"/>
    </source>
</evidence>
<dbReference type="InterPro" id="IPR008250">
    <property type="entry name" value="ATPase_P-typ_transduc_dom_A_sf"/>
</dbReference>
<dbReference type="SUPFAM" id="SSF56784">
    <property type="entry name" value="HAD-like"/>
    <property type="match status" value="1"/>
</dbReference>
<evidence type="ECO:0000256" key="19">
    <source>
        <dbReference type="SAM" id="MobiDB-lite"/>
    </source>
</evidence>
<dbReference type="InterPro" id="IPR023298">
    <property type="entry name" value="ATPase_P-typ_TM_dom_sf"/>
</dbReference>
<comment type="subcellular location">
    <subcellularLocation>
        <location evidence="2">Endomembrane system</location>
        <topology evidence="2">Multi-pass membrane protein</topology>
    </subcellularLocation>
    <subcellularLocation>
        <location evidence="18">Membrane</location>
        <topology evidence="18">Multi-pass membrane protein</topology>
    </subcellularLocation>
</comment>
<feature type="binding site" evidence="16">
    <location>
        <position position="474"/>
    </location>
    <ligand>
        <name>ATP</name>
        <dbReference type="ChEBI" id="CHEBI:30616"/>
    </ligand>
</feature>
<dbReference type="OrthoDB" id="377733at2759"/>
<feature type="compositionally biased region" description="Basic residues" evidence="19">
    <location>
        <begin position="424"/>
        <end position="433"/>
    </location>
</feature>
<evidence type="ECO:0000256" key="17">
    <source>
        <dbReference type="PIRSR" id="PIRSR606539-3"/>
    </source>
</evidence>
<name>A0A8J8T8G1_HALGN</name>
<comment type="catalytic activity">
    <reaction evidence="14 18">
        <text>ATP + H2O + phospholipidSide 1 = ADP + phosphate + phospholipidSide 2.</text>
        <dbReference type="EC" id="7.6.2.1"/>
    </reaction>
</comment>
<keyword evidence="11 18" id="KW-1133">Transmembrane helix</keyword>
<keyword evidence="13 18" id="KW-0472">Membrane</keyword>
<dbReference type="Gene3D" id="3.40.1110.10">
    <property type="entry name" value="Calcium-transporting ATPase, cytoplasmic domain N"/>
    <property type="match status" value="1"/>
</dbReference>
<dbReference type="InterPro" id="IPR006539">
    <property type="entry name" value="P-type_ATPase_IV"/>
</dbReference>